<organism evidence="9 11">
    <name type="scientific">Macrostomum lignano</name>
    <dbReference type="NCBI Taxonomy" id="282301"/>
    <lineage>
        <taxon>Eukaryota</taxon>
        <taxon>Metazoa</taxon>
        <taxon>Spiralia</taxon>
        <taxon>Lophotrochozoa</taxon>
        <taxon>Platyhelminthes</taxon>
        <taxon>Rhabditophora</taxon>
        <taxon>Macrostomorpha</taxon>
        <taxon>Macrostomida</taxon>
        <taxon>Macrostomidae</taxon>
        <taxon>Macrostomum</taxon>
    </lineage>
</organism>
<accession>A0A1I8HXG4</accession>
<feature type="transmembrane region" description="Helical" evidence="7">
    <location>
        <begin position="267"/>
        <end position="286"/>
    </location>
</feature>
<dbReference type="WBParaSite" id="maker-uti_cns_0008457-snap-gene-0.4-mRNA-1">
    <property type="protein sequence ID" value="maker-uti_cns_0008457-snap-gene-0.4-mRNA-1"/>
    <property type="gene ID" value="maker-uti_cns_0008457-snap-gene-0.4"/>
</dbReference>
<keyword evidence="6" id="KW-0325">Glycoprotein</keyword>
<sequence>MSCCCSGGEPDDTTAGNDVEMQERGSSARQQKADEDQAYRIKMKDRSCTDVVCLVLFIVFICGLGVVAYFASQGDPYTLIYPTDSQGNLCGRSNQTANQRHLVFFDLLECFKMGPRAIIAGGCPTPQVCVERCPNRNWAWMDLWAREEAPGSSRDVARRKQEMVCRYGDPQNNTQLSVFELVSQGLCAPYYLNSTSVGGRCIPSIFADIPNLLAGIESKDGNTLRTGDNLTEIRYTDIANASSYLSLFLSTITVAQDAFNDVVTSRFLILGGIGIGAVVAFIWCVLLRCTAAFMVYGSLLVFFLVFVAISGYCFWIYFFDVTLQSFQDTLGNSYFTTNFSVYLRIKETWLAFGITSGIVMLIVLLVLLCLRKRLQLAIALVREASKAIAGISSALFFPIWPLLFQIIVIAAFTLNAVLLGSTGKKMFAQTNSTSRESQPCDNATDFVTCQFVRYGSNEWSYYLQGYNLFMGFWLSAFVVSFGQLVLAGAFASYYWAWEKPKDIPALPILHSLARAVRYHLGTVAFGSLLIAIVKFIRAILSYLESKLKGRENLFVKFIFCCLKCFFWCLEKFLKFLTKNAYIVTAINGKNFCLAAKQAFGIILNNCVRFAVVDNVTSFVLFVGKLIVTGLITAVAFLFFNGQIRIHSSLEVDLHYFFVPVILIGISTWIICSLFFSVFDFAVDTMFLCAMVDVSKNDGSKEKPYYMSKGLMKALDVKNQFVDVDPDDREGCCCCC</sequence>
<dbReference type="GO" id="GO:0022857">
    <property type="term" value="F:transmembrane transporter activity"/>
    <property type="evidence" value="ECO:0007669"/>
    <property type="project" value="UniProtKB-UniRule"/>
</dbReference>
<dbReference type="PANTHER" id="PTHR12385">
    <property type="entry name" value="CHOLINE TRANSPORTER-LIKE (SLC FAMILY 44)"/>
    <property type="match status" value="1"/>
</dbReference>
<evidence type="ECO:0000256" key="5">
    <source>
        <dbReference type="ARBA" id="ARBA00023136"/>
    </source>
</evidence>
<feature type="transmembrane region" description="Helical" evidence="7">
    <location>
        <begin position="293"/>
        <end position="318"/>
    </location>
</feature>
<evidence type="ECO:0000256" key="1">
    <source>
        <dbReference type="ARBA" id="ARBA00004141"/>
    </source>
</evidence>
<dbReference type="Proteomes" id="UP000095280">
    <property type="component" value="Unplaced"/>
</dbReference>
<dbReference type="Pfam" id="PF04515">
    <property type="entry name" value="Choline_transpo"/>
    <property type="match status" value="1"/>
</dbReference>
<feature type="transmembrane region" description="Helical" evidence="7">
    <location>
        <begin position="518"/>
        <end position="540"/>
    </location>
</feature>
<keyword evidence="5 7" id="KW-0472">Membrane</keyword>
<feature type="transmembrane region" description="Helical" evidence="7">
    <location>
        <begin position="653"/>
        <end position="678"/>
    </location>
</feature>
<feature type="transmembrane region" description="Helical" evidence="7">
    <location>
        <begin position="552"/>
        <end position="569"/>
    </location>
</feature>
<evidence type="ECO:0000256" key="4">
    <source>
        <dbReference type="ARBA" id="ARBA00022989"/>
    </source>
</evidence>
<feature type="transmembrane region" description="Helical" evidence="7">
    <location>
        <begin position="349"/>
        <end position="370"/>
    </location>
</feature>
<comment type="subcellular location">
    <subcellularLocation>
        <location evidence="7">Cell membrane</location>
        <topology evidence="7">Multi-pass membrane protein</topology>
    </subcellularLocation>
    <subcellularLocation>
        <location evidence="1">Membrane</location>
        <topology evidence="1">Multi-pass membrane protein</topology>
    </subcellularLocation>
</comment>
<evidence type="ECO:0000313" key="11">
    <source>
        <dbReference type="WBParaSite" id="maker-uti_cns_0008457-snap-gene-0.4-mRNA-1"/>
    </source>
</evidence>
<feature type="transmembrane region" description="Helical" evidence="7">
    <location>
        <begin position="472"/>
        <end position="497"/>
    </location>
</feature>
<feature type="region of interest" description="Disordered" evidence="8">
    <location>
        <begin position="1"/>
        <end position="32"/>
    </location>
</feature>
<evidence type="ECO:0000256" key="7">
    <source>
        <dbReference type="RuleBase" id="RU368066"/>
    </source>
</evidence>
<proteinExistence type="inferred from homology"/>
<name>A0A1I8HXG4_9PLAT</name>
<protein>
    <recommendedName>
        <fullName evidence="7">Choline transporter-like protein</fullName>
    </recommendedName>
</protein>
<dbReference type="AlphaFoldDB" id="A0A1I8HXG4"/>
<keyword evidence="3 7" id="KW-0812">Transmembrane</keyword>
<dbReference type="InterPro" id="IPR007603">
    <property type="entry name" value="Choline_transptr-like"/>
</dbReference>
<evidence type="ECO:0000256" key="3">
    <source>
        <dbReference type="ARBA" id="ARBA00022692"/>
    </source>
</evidence>
<keyword evidence="9" id="KW-1185">Reference proteome</keyword>
<dbReference type="OrthoDB" id="420519at2759"/>
<dbReference type="STRING" id="282301.A0A1I8HXG4"/>
<evidence type="ECO:0000256" key="6">
    <source>
        <dbReference type="ARBA" id="ARBA00023180"/>
    </source>
</evidence>
<keyword evidence="4 7" id="KW-1133">Transmembrane helix</keyword>
<comment type="similarity">
    <text evidence="2 7">Belongs to the CTL (choline transporter-like) family.</text>
</comment>
<feature type="transmembrane region" description="Helical" evidence="7">
    <location>
        <begin position="391"/>
        <end position="418"/>
    </location>
</feature>
<reference evidence="10 11" key="1">
    <citation type="submission" date="2016-11" db="UniProtKB">
        <authorList>
            <consortium name="WormBaseParasite"/>
        </authorList>
    </citation>
    <scope>IDENTIFICATION</scope>
</reference>
<dbReference type="WBParaSite" id="maker-uti_cns_0000981-snap-gene-0.17-mRNA-1">
    <property type="protein sequence ID" value="maker-uti_cns_0000981-snap-gene-0.17-mRNA-1"/>
    <property type="gene ID" value="maker-uti_cns_0000981-snap-gene-0.17"/>
</dbReference>
<dbReference type="PANTHER" id="PTHR12385:SF14">
    <property type="entry name" value="CHOLINE TRANSPORTER-LIKE 2"/>
    <property type="match status" value="1"/>
</dbReference>
<feature type="transmembrane region" description="Helical" evidence="7">
    <location>
        <begin position="51"/>
        <end position="71"/>
    </location>
</feature>
<evidence type="ECO:0000313" key="10">
    <source>
        <dbReference type="WBParaSite" id="maker-uti_cns_0000981-snap-gene-0.17-mRNA-1"/>
    </source>
</evidence>
<comment type="function">
    <text evidence="7">Choline transporter.</text>
</comment>
<evidence type="ECO:0000313" key="9">
    <source>
        <dbReference type="Proteomes" id="UP000095280"/>
    </source>
</evidence>
<feature type="transmembrane region" description="Helical" evidence="7">
    <location>
        <begin position="617"/>
        <end position="641"/>
    </location>
</feature>
<evidence type="ECO:0000256" key="8">
    <source>
        <dbReference type="SAM" id="MobiDB-lite"/>
    </source>
</evidence>
<evidence type="ECO:0000256" key="2">
    <source>
        <dbReference type="ARBA" id="ARBA00007168"/>
    </source>
</evidence>
<dbReference type="GO" id="GO:0005886">
    <property type="term" value="C:plasma membrane"/>
    <property type="evidence" value="ECO:0007669"/>
    <property type="project" value="UniProtKB-SubCell"/>
</dbReference>